<proteinExistence type="predicted"/>
<dbReference type="InterPro" id="IPR042234">
    <property type="entry name" value="WDFY1/WDFY2"/>
</dbReference>
<evidence type="ECO:0000313" key="3">
    <source>
        <dbReference type="Proteomes" id="UP001175271"/>
    </source>
</evidence>
<protein>
    <submittedName>
        <fullName evidence="2">Uncharacterized protein</fullName>
    </submittedName>
</protein>
<dbReference type="GO" id="GO:0005769">
    <property type="term" value="C:early endosome"/>
    <property type="evidence" value="ECO:0007669"/>
    <property type="project" value="TreeGrafter"/>
</dbReference>
<organism evidence="2 3">
    <name type="scientific">Steinernema hermaphroditum</name>
    <dbReference type="NCBI Taxonomy" id="289476"/>
    <lineage>
        <taxon>Eukaryota</taxon>
        <taxon>Metazoa</taxon>
        <taxon>Ecdysozoa</taxon>
        <taxon>Nematoda</taxon>
        <taxon>Chromadorea</taxon>
        <taxon>Rhabditida</taxon>
        <taxon>Tylenchina</taxon>
        <taxon>Panagrolaimomorpha</taxon>
        <taxon>Strongyloidoidea</taxon>
        <taxon>Steinernematidae</taxon>
        <taxon>Steinernema</taxon>
    </lineage>
</organism>
<sequence length="425" mass="48565">MASSPSAKTASCACISNPLLLVPTVVHLDEQSLRVFVGFCCRTAWIERAHEHCIVTGLLNALFTNFDQSWFISLSYFLCCFCTRFFIQVRICWRLWWTCQRGSNDGQLNPACQEVERPYGTDRIASVRLSRQIAFSESSDQLVIMWDLGGKKGQAYELNGHHSKVLRLQYAEEKERPLSVGAAGTFAGTKKITFMRTEKFFQDKSCDMGLKKRLPTVRSESDVVITCSRDNCSVFSRTAQQFRPKLVHLFVVLPAFPFGILFFVEVCISWRLWWTCRHASKDQLVIMWDLGGKKGQAYELNGYDSKVLCLQYAEEKERPLSAHAGVTFAGTKKCVAWHMRSDLSDHCERLMAYKNEVNELLLWAQEFETVRDKNIIPDYIKNYVPEEPENSVDVFASPKEKSSIEIEEISTAQYVAHLLLYCLGA</sequence>
<feature type="transmembrane region" description="Helical" evidence="1">
    <location>
        <begin position="69"/>
        <end position="87"/>
    </location>
</feature>
<keyword evidence="1" id="KW-0472">Membrane</keyword>
<evidence type="ECO:0000313" key="2">
    <source>
        <dbReference type="EMBL" id="KAK0394083.1"/>
    </source>
</evidence>
<keyword evidence="1" id="KW-0812">Transmembrane</keyword>
<dbReference type="PANTHER" id="PTHR46189">
    <property type="entry name" value="LD41958P"/>
    <property type="match status" value="1"/>
</dbReference>
<name>A0AA39LE98_9BILA</name>
<keyword evidence="3" id="KW-1185">Reference proteome</keyword>
<dbReference type="PANTHER" id="PTHR46189:SF1">
    <property type="entry name" value="LD41958P"/>
    <property type="match status" value="1"/>
</dbReference>
<dbReference type="AlphaFoldDB" id="A0AA39LE98"/>
<dbReference type="EMBL" id="JAUCMV010000005">
    <property type="protein sequence ID" value="KAK0394083.1"/>
    <property type="molecule type" value="Genomic_DNA"/>
</dbReference>
<reference evidence="2" key="1">
    <citation type="submission" date="2023-06" db="EMBL/GenBank/DDBJ databases">
        <title>Genomic analysis of the entomopathogenic nematode Steinernema hermaphroditum.</title>
        <authorList>
            <person name="Schwarz E.M."/>
            <person name="Heppert J.K."/>
            <person name="Baniya A."/>
            <person name="Schwartz H.T."/>
            <person name="Tan C.-H."/>
            <person name="Antoshechkin I."/>
            <person name="Sternberg P.W."/>
            <person name="Goodrich-Blair H."/>
            <person name="Dillman A.R."/>
        </authorList>
    </citation>
    <scope>NUCLEOTIDE SEQUENCE</scope>
    <source>
        <strain evidence="2">PS9179</strain>
        <tissue evidence="2">Whole animal</tissue>
    </source>
</reference>
<evidence type="ECO:0000256" key="1">
    <source>
        <dbReference type="SAM" id="Phobius"/>
    </source>
</evidence>
<keyword evidence="1" id="KW-1133">Transmembrane helix</keyword>
<dbReference type="Proteomes" id="UP001175271">
    <property type="component" value="Unassembled WGS sequence"/>
</dbReference>
<comment type="caution">
    <text evidence="2">The sequence shown here is derived from an EMBL/GenBank/DDBJ whole genome shotgun (WGS) entry which is preliminary data.</text>
</comment>
<gene>
    <name evidence="2" type="ORF">QR680_000559</name>
</gene>
<dbReference type="InterPro" id="IPR036322">
    <property type="entry name" value="WD40_repeat_dom_sf"/>
</dbReference>
<dbReference type="SUPFAM" id="SSF50978">
    <property type="entry name" value="WD40 repeat-like"/>
    <property type="match status" value="1"/>
</dbReference>
<feature type="transmembrane region" description="Helical" evidence="1">
    <location>
        <begin position="246"/>
        <end position="274"/>
    </location>
</feature>
<accession>A0AA39LE98</accession>